<dbReference type="EMBL" id="CP110615">
    <property type="protein sequence ID" value="UZJ26056.1"/>
    <property type="molecule type" value="Genomic_DNA"/>
</dbReference>
<reference evidence="3" key="1">
    <citation type="submission" date="2022-10" db="EMBL/GenBank/DDBJ databases">
        <title>Rhodococcus sp.75.</title>
        <authorList>
            <person name="Sun M."/>
        </authorList>
    </citation>
    <scope>NUCLEOTIDE SEQUENCE</scope>
    <source>
        <strain evidence="3">75</strain>
    </source>
</reference>
<evidence type="ECO:0000313" key="4">
    <source>
        <dbReference type="Proteomes" id="UP001164965"/>
    </source>
</evidence>
<keyword evidence="4" id="KW-1185">Reference proteome</keyword>
<evidence type="ECO:0000256" key="1">
    <source>
        <dbReference type="SAM" id="Phobius"/>
    </source>
</evidence>
<gene>
    <name evidence="3" type="ORF">RHODO2019_06385</name>
</gene>
<keyword evidence="1" id="KW-0812">Transmembrane</keyword>
<dbReference type="RefSeq" id="WP_265384160.1">
    <property type="nucleotide sequence ID" value="NZ_CP110615.1"/>
</dbReference>
<keyword evidence="1" id="KW-0472">Membrane</keyword>
<dbReference type="Proteomes" id="UP001164965">
    <property type="component" value="Chromosome"/>
</dbReference>
<feature type="transmembrane region" description="Helical" evidence="1">
    <location>
        <begin position="51"/>
        <end position="71"/>
    </location>
</feature>
<feature type="domain" description="DUF6286" evidence="2">
    <location>
        <begin position="61"/>
        <end position="160"/>
    </location>
</feature>
<evidence type="ECO:0000259" key="2">
    <source>
        <dbReference type="Pfam" id="PF19803"/>
    </source>
</evidence>
<protein>
    <submittedName>
        <fullName evidence="3">DUF6286 domain-containing protein</fullName>
    </submittedName>
</protein>
<dbReference type="Pfam" id="PF19803">
    <property type="entry name" value="DUF6286"/>
    <property type="match status" value="1"/>
</dbReference>
<name>A0ABY6P335_9NOCA</name>
<dbReference type="InterPro" id="IPR046253">
    <property type="entry name" value="DUF6286"/>
</dbReference>
<keyword evidence="1" id="KW-1133">Transmembrane helix</keyword>
<evidence type="ECO:0000313" key="3">
    <source>
        <dbReference type="EMBL" id="UZJ26056.1"/>
    </source>
</evidence>
<sequence>MSRWAILLAVLVLAAGVVGIRDALLATGALHGSSYTRTAASYLDGLTAQGWMLPAGLAATLLGLWVLLGALRPRRRTQVRVEGTPGAWMRPADVAKLAHDAADTIDGVVTATATATRRTVTVRVATTAQDGTPTADAVTAALHHRLRTLQPPPRVKVTTRYTGGNT</sequence>
<proteinExistence type="predicted"/>
<organism evidence="3 4">
    <name type="scientific">Rhodococcus antarcticus</name>
    <dbReference type="NCBI Taxonomy" id="2987751"/>
    <lineage>
        <taxon>Bacteria</taxon>
        <taxon>Bacillati</taxon>
        <taxon>Actinomycetota</taxon>
        <taxon>Actinomycetes</taxon>
        <taxon>Mycobacteriales</taxon>
        <taxon>Nocardiaceae</taxon>
        <taxon>Rhodococcus</taxon>
    </lineage>
</organism>
<accession>A0ABY6P335</accession>